<feature type="region of interest" description="Disordered" evidence="1">
    <location>
        <begin position="486"/>
        <end position="518"/>
    </location>
</feature>
<evidence type="ECO:0000313" key="3">
    <source>
        <dbReference type="Proteomes" id="UP000678393"/>
    </source>
</evidence>
<dbReference type="Proteomes" id="UP000678393">
    <property type="component" value="Unassembled WGS sequence"/>
</dbReference>
<gene>
    <name evidence="2" type="ORF">CUNI_LOCUS4057</name>
</gene>
<reference evidence="2" key="1">
    <citation type="submission" date="2021-04" db="EMBL/GenBank/DDBJ databases">
        <authorList>
            <consortium name="Molecular Ecology Group"/>
        </authorList>
    </citation>
    <scope>NUCLEOTIDE SEQUENCE</scope>
</reference>
<feature type="compositionally biased region" description="Low complexity" evidence="1">
    <location>
        <begin position="19"/>
        <end position="32"/>
    </location>
</feature>
<keyword evidence="3" id="KW-1185">Reference proteome</keyword>
<feature type="region of interest" description="Disordered" evidence="1">
    <location>
        <begin position="1"/>
        <end position="40"/>
    </location>
</feature>
<accession>A0A8S3YN28</accession>
<feature type="non-terminal residue" evidence="2">
    <location>
        <position position="561"/>
    </location>
</feature>
<proteinExistence type="predicted"/>
<feature type="region of interest" description="Disordered" evidence="1">
    <location>
        <begin position="165"/>
        <end position="191"/>
    </location>
</feature>
<comment type="caution">
    <text evidence="2">The sequence shown here is derived from an EMBL/GenBank/DDBJ whole genome shotgun (WGS) entry which is preliminary data.</text>
</comment>
<sequence length="561" mass="62435">MDCLRRKNHKKREHKKQRPVSAHVSSSQSQPSLVEHIPNGSLPRVSSTGLWMETPGVYAVPPSQNYYYPHPHSYGMYGKEYTYPMSRAISESRIPQPVPMPGQRFYHSQHLAPLYEVPPSRGMEIYDYPFSVQNGGYRSKLLESRHTPEYYSNMGEFIMKPRVERSQSITEERRPIKPQQRKEIPKQSKTFGQENGKVPVAINNNSSHRSSWADEGRTLLKPLNGLSEGQKVNGENFRGILPSRALSAESIATNRTTIPSKESIPAVPYTTRLLQQHGSTSTVSATVHSSENTISPLATDSMKLLAKNKTDDQKTQPSFSSLIEEKNAKNIDNNDSELNLRHYIYEGSIYAVPKRNANDSDYDNPIVNRIKDMVIEKTRNSPTLSPVGSWKNPYEGRISNTVKTPASGVDNSYEISKVTKVVTTTVTESFEPASISVKKNSSAQQTSKNIDVVDGLFLPDISDLDKDYKEVSSSKLAVPNVVVHSDEVSRQTGIPSPFSDKNKGDLSPRWSLDTDSGTDDINKAGKHLASTAFQFLDSYLSDDEGTESLVESPPLSPGGLK</sequence>
<feature type="compositionally biased region" description="Basic residues" evidence="1">
    <location>
        <begin position="1"/>
        <end position="18"/>
    </location>
</feature>
<protein>
    <submittedName>
        <fullName evidence="2">Uncharacterized protein</fullName>
    </submittedName>
</protein>
<evidence type="ECO:0000256" key="1">
    <source>
        <dbReference type="SAM" id="MobiDB-lite"/>
    </source>
</evidence>
<name>A0A8S3YN28_9EUPU</name>
<dbReference type="EMBL" id="CAJHNH020000558">
    <property type="protein sequence ID" value="CAG5118499.1"/>
    <property type="molecule type" value="Genomic_DNA"/>
</dbReference>
<dbReference type="AlphaFoldDB" id="A0A8S3YN28"/>
<evidence type="ECO:0000313" key="2">
    <source>
        <dbReference type="EMBL" id="CAG5118499.1"/>
    </source>
</evidence>
<organism evidence="2 3">
    <name type="scientific">Candidula unifasciata</name>
    <dbReference type="NCBI Taxonomy" id="100452"/>
    <lineage>
        <taxon>Eukaryota</taxon>
        <taxon>Metazoa</taxon>
        <taxon>Spiralia</taxon>
        <taxon>Lophotrochozoa</taxon>
        <taxon>Mollusca</taxon>
        <taxon>Gastropoda</taxon>
        <taxon>Heterobranchia</taxon>
        <taxon>Euthyneura</taxon>
        <taxon>Panpulmonata</taxon>
        <taxon>Eupulmonata</taxon>
        <taxon>Stylommatophora</taxon>
        <taxon>Helicina</taxon>
        <taxon>Helicoidea</taxon>
        <taxon>Geomitridae</taxon>
        <taxon>Candidula</taxon>
    </lineage>
</organism>
<dbReference type="OrthoDB" id="6095292at2759"/>
<feature type="compositionally biased region" description="Basic and acidic residues" evidence="1">
    <location>
        <begin position="165"/>
        <end position="186"/>
    </location>
</feature>